<organism evidence="1 2">
    <name type="scientific">Thermosulfurimonas dismutans</name>
    <dbReference type="NCBI Taxonomy" id="999894"/>
    <lineage>
        <taxon>Bacteria</taxon>
        <taxon>Pseudomonadati</taxon>
        <taxon>Thermodesulfobacteriota</taxon>
        <taxon>Thermodesulfobacteria</taxon>
        <taxon>Thermodesulfobacteriales</taxon>
        <taxon>Thermodesulfobacteriaceae</taxon>
        <taxon>Thermosulfurimonas</taxon>
    </lineage>
</organism>
<evidence type="ECO:0000313" key="2">
    <source>
        <dbReference type="Proteomes" id="UP000078390"/>
    </source>
</evidence>
<comment type="caution">
    <text evidence="1">The sequence shown here is derived from an EMBL/GenBank/DDBJ whole genome shotgun (WGS) entry which is preliminary data.</text>
</comment>
<proteinExistence type="predicted"/>
<dbReference type="OrthoDB" id="5501943at2"/>
<dbReference type="PATRIC" id="fig|999894.6.peg.1745"/>
<evidence type="ECO:0000313" key="1">
    <source>
        <dbReference type="EMBL" id="OAQ20121.1"/>
    </source>
</evidence>
<sequence>MGKITVGLTPHRLEFLPESLRLMEEHDLIVLEEPPHPKFKDMLEGRVPIEDFVLETEAGFPEYALELYRALKGLYAHGKKILQVEPYLERWVKIQEALAEGREPGELRKEPDLSQVYFHEHETFGRLLEFYGAMKAPFEELVERIKAFAQADACRIEFRDRLRAGAILDLLKNLAPEAKIYIEAGYIHLKLIYYLARGKPSYYKLVVRNLILSTVKARGLNGVWPSPGDGLTSYYLFGKHRQIDEDLLAARSLIYIRLIEKEELKPTEKEPFPHLKNELFWRAFVKELSYEDCRALDAKIRLLSTPKAREVARSLYPQVWQKAQAYEGLYRNLWK</sequence>
<name>A0A179D2V0_9BACT</name>
<keyword evidence="2" id="KW-1185">Reference proteome</keyword>
<reference evidence="1 2" key="1">
    <citation type="submission" date="2016-04" db="EMBL/GenBank/DDBJ databases">
        <title>Genome analysis of Thermosulfurimonas dismutans, the first thermophilic sulfur-disproportionating bacterium of the phylum Thermodesulfobacteria.</title>
        <authorList>
            <person name="Mardanov A.V."/>
            <person name="Beletsky A.V."/>
            <person name="Kadnikov V.V."/>
            <person name="Slobodkin A.I."/>
            <person name="Ravin N.V."/>
        </authorList>
    </citation>
    <scope>NUCLEOTIDE SEQUENCE [LARGE SCALE GENOMIC DNA]</scope>
    <source>
        <strain evidence="1 2">S95</strain>
    </source>
</reference>
<dbReference type="RefSeq" id="WP_068671369.1">
    <property type="nucleotide sequence ID" value="NZ_LWLG01000015.1"/>
</dbReference>
<dbReference type="EMBL" id="LWLG01000015">
    <property type="protein sequence ID" value="OAQ20121.1"/>
    <property type="molecule type" value="Genomic_DNA"/>
</dbReference>
<gene>
    <name evidence="1" type="ORF">TDIS_1747</name>
</gene>
<dbReference type="Proteomes" id="UP000078390">
    <property type="component" value="Unassembled WGS sequence"/>
</dbReference>
<dbReference type="STRING" id="999894.TDIS_1747"/>
<accession>A0A179D2V0</accession>
<dbReference type="AlphaFoldDB" id="A0A179D2V0"/>
<protein>
    <submittedName>
        <fullName evidence="1">Uncharacterized protein</fullName>
    </submittedName>
</protein>